<name>A0A9N9PKT3_9HELO</name>
<feature type="compositionally biased region" description="Basic and acidic residues" evidence="7">
    <location>
        <begin position="241"/>
        <end position="252"/>
    </location>
</feature>
<feature type="compositionally biased region" description="Low complexity" evidence="7">
    <location>
        <begin position="1037"/>
        <end position="1050"/>
    </location>
</feature>
<dbReference type="Pfam" id="PF13832">
    <property type="entry name" value="zf-HC5HC2H_2"/>
    <property type="match status" value="1"/>
</dbReference>
<feature type="region of interest" description="Disordered" evidence="7">
    <location>
        <begin position="1399"/>
        <end position="1474"/>
    </location>
</feature>
<dbReference type="InterPro" id="IPR003347">
    <property type="entry name" value="JmjC_dom"/>
</dbReference>
<keyword evidence="3" id="KW-0479">Metal-binding</keyword>
<sequence length="1615" mass="179254">MSAETMVAGPAPGPAVEVNGLHSPPDSNTKDASDSELSDLDEEQPEQPAQPKEEDDIGEIEPAYYSNDGVPVFEPTMHQFKDFTIYMNKVNPYGMRSGIVKVIPPAEWKAAQPRLDEAVKTIKVKEPIKQDIMGTGGTYRQANMIHQRSYNLPQWRQLCEQSDHQPPAKRGERRANQDKPVTRSTPRTKPSSNGNGSAPAGKRGRGRPSKSAATRAVTVETDDAGQSTPDRLPTPVSPSARPDDNTESVKLEPDDDIETPEKPRLGSRQAKPTTVSVSSRRKNNRREREGKIDEAAFKDFKYELEGNEFTPERCEELERAYWKTLTYAPPLYGADMPGTLFDDKTTSWNLGKLDNILDVMGSKIPGVNTAYLYLGMWKATFAWHLEDVDLYSINYVHFGAPKQWYAIAQGDARRFEAAMKTIWPTDAKACDQFLRHKTFLISPSALLQNYNIKVNKIVAYPGEFVITFPYGYHSGYNLGYNCAEAVNFGLESWLEYGRVAKKCDCDQAQDSVWINVHELERKLRGEETEYEETDEEEEDEEEENENDISTLATPPLSTGGLKTKSEKKKRKRATNEKGGDSNIKRVKIRIKAATHEPCVLCPNDIPSEALLPTEDGQRAHQICAQYIPETSVDEGKAMDIKYIAKGRLELKCNYCRSKKGACFQCSRKKCTRAYHATCAAAAGVLVEQGEIPVFGEDGTEYKEWGIEFSCRFHRVKREKKLDSDALSDCERLRKAGTEIKVGEVCQAQYLKGDIFAGVVVENCKDEEVILLDILPRGDRVEVEYKWLLIPDPADYHLPKPSANALPMPKSRKDKASLNTSKRQADDIPRAEDPFVEGHTWAEFNHEKIKLNPYQVKIDFTKENQIWFYLGKTSTEARAQYTEDPRIPRHNTKGNFLDTIPKPVIAAPRQSYAASYPSNAKNSTPTPIRPPAKVLPAKTDRLEKPYVYKPREQPRHETYGVDAQAYRAQKDFLQRSVPQYSFGTDPRWASSTQPSKQSSSPTPFKANANSTGHLPQISQVSVAPPQYRNTQSSMTPNQYSSTAQYATAASYNPAQHTSASQHNSAQATSAVQHRPGSQHSAAVQYSPTPKQSPVVQQQASKVHSAAPTQYRSTPPMATSKPNNPFGNRPQPQRPSNVFQKYYYLQKEHNRSPSDYKSPYRPGGGFMNGYQGDLMEYTKATLFTGNRPGVSTSQSNATPSYNMSSSYNGTSHKPSPSLNSSQSPSLDSYGPSPATPYSASPSLKPSMDNSGASVIPPKTWEKKKDSGQLHPAIRREFLHTILNKQPTPLPQPSPTQSRSSVLQPPPLYERPPYPSTSYASQTYTAPHNGYAAPSTPQNQVVPQPTYNKPVSLSASHPQQYSRPVAEASQKQQSPQVPYAPPFDYSGKAQGVTPTAAVPVAEHPRQQSSAGYHTPSTSYQTSSQLQASFSMHQSATAKPQATQSPSAYTTAPASNPPYGHAQHATGVSTNHPQPSYSQANYAATSSIYERNTTSQVQASPVIPPPLSNFRQSLPNTNSSLFQPAIKNTQAGSFHSPAPSHTTPILPPPRQYQIQRQSEVQKSTYQHQQSFQRPDTQMTSSEQHLNAQPTSEPADVPPDSCSIVEKMLRDLKKARADSS</sequence>
<evidence type="ECO:0000256" key="2">
    <source>
        <dbReference type="ARBA" id="ARBA00012900"/>
    </source>
</evidence>
<dbReference type="GO" id="GO:0051864">
    <property type="term" value="F:histone H3K36 demethylase activity"/>
    <property type="evidence" value="ECO:0007669"/>
    <property type="project" value="TreeGrafter"/>
</dbReference>
<dbReference type="PROSITE" id="PS51184">
    <property type="entry name" value="JMJC"/>
    <property type="match status" value="1"/>
</dbReference>
<keyword evidence="4" id="KW-0863">Zinc-finger</keyword>
<dbReference type="Proteomes" id="UP000696280">
    <property type="component" value="Unassembled WGS sequence"/>
</dbReference>
<feature type="region of interest" description="Disordered" evidence="7">
    <location>
        <begin position="162"/>
        <end position="292"/>
    </location>
</feature>
<dbReference type="Gene3D" id="3.30.40.10">
    <property type="entry name" value="Zinc/RING finger domain, C3HC4 (zinc finger)"/>
    <property type="match status" value="1"/>
</dbReference>
<feature type="region of interest" description="Disordered" evidence="7">
    <location>
        <begin position="1"/>
        <end position="58"/>
    </location>
</feature>
<evidence type="ECO:0000256" key="7">
    <source>
        <dbReference type="SAM" id="MobiDB-lite"/>
    </source>
</evidence>
<dbReference type="Pfam" id="PF23258">
    <property type="entry name" value="DUF7072"/>
    <property type="match status" value="1"/>
</dbReference>
<feature type="compositionally biased region" description="Polar residues" evidence="7">
    <location>
        <begin position="547"/>
        <end position="556"/>
    </location>
</feature>
<feature type="compositionally biased region" description="Polar residues" evidence="7">
    <location>
        <begin position="1505"/>
        <end position="1539"/>
    </location>
</feature>
<dbReference type="InterPro" id="IPR034732">
    <property type="entry name" value="EPHD"/>
</dbReference>
<feature type="compositionally biased region" description="Basic and acidic residues" evidence="7">
    <location>
        <begin position="1257"/>
        <end position="1266"/>
    </location>
</feature>
<feature type="compositionally biased region" description="Polar residues" evidence="7">
    <location>
        <begin position="1182"/>
        <end position="1208"/>
    </location>
</feature>
<dbReference type="GO" id="GO:0005634">
    <property type="term" value="C:nucleus"/>
    <property type="evidence" value="ECO:0007669"/>
    <property type="project" value="TreeGrafter"/>
</dbReference>
<feature type="compositionally biased region" description="Polar residues" evidence="7">
    <location>
        <begin position="911"/>
        <end position="925"/>
    </location>
</feature>
<dbReference type="Pfam" id="PF02375">
    <property type="entry name" value="JmjN"/>
    <property type="match status" value="1"/>
</dbReference>
<keyword evidence="5" id="KW-0862">Zinc</keyword>
<dbReference type="Pfam" id="PF02373">
    <property type="entry name" value="JmjC"/>
    <property type="match status" value="1"/>
</dbReference>
<evidence type="ECO:0000256" key="3">
    <source>
        <dbReference type="ARBA" id="ARBA00022723"/>
    </source>
</evidence>
<feature type="compositionally biased region" description="Polar residues" evidence="7">
    <location>
        <begin position="1332"/>
        <end position="1359"/>
    </location>
</feature>
<evidence type="ECO:0000256" key="6">
    <source>
        <dbReference type="ARBA" id="ARBA00049349"/>
    </source>
</evidence>
<feature type="compositionally biased region" description="Acidic residues" evidence="7">
    <location>
        <begin position="34"/>
        <end position="45"/>
    </location>
</feature>
<evidence type="ECO:0000313" key="12">
    <source>
        <dbReference type="Proteomes" id="UP000696280"/>
    </source>
</evidence>
<feature type="compositionally biased region" description="Polar residues" evidence="7">
    <location>
        <begin position="1006"/>
        <end position="1036"/>
    </location>
</feature>
<dbReference type="SMART" id="SM00249">
    <property type="entry name" value="PHD"/>
    <property type="match status" value="1"/>
</dbReference>
<feature type="region of interest" description="Disordered" evidence="7">
    <location>
        <begin position="1282"/>
        <end position="1387"/>
    </location>
</feature>
<feature type="domain" description="JmjC" evidence="9">
    <location>
        <begin position="342"/>
        <end position="505"/>
    </location>
</feature>
<feature type="domain" description="JmjN" evidence="8">
    <location>
        <begin position="70"/>
        <end position="111"/>
    </location>
</feature>
<feature type="compositionally biased region" description="Low complexity" evidence="7">
    <location>
        <begin position="989"/>
        <end position="1002"/>
    </location>
</feature>
<dbReference type="CDD" id="cd15571">
    <property type="entry name" value="ePHD"/>
    <property type="match status" value="1"/>
</dbReference>
<dbReference type="GO" id="GO:0000785">
    <property type="term" value="C:chromatin"/>
    <property type="evidence" value="ECO:0007669"/>
    <property type="project" value="TreeGrafter"/>
</dbReference>
<feature type="compositionally biased region" description="Polar residues" evidence="7">
    <location>
        <begin position="1403"/>
        <end position="1450"/>
    </location>
</feature>
<keyword evidence="12" id="KW-1185">Reference proteome</keyword>
<evidence type="ECO:0000256" key="1">
    <source>
        <dbReference type="ARBA" id="ARBA00009711"/>
    </source>
</evidence>
<organism evidence="11 12">
    <name type="scientific">Hymenoscyphus fraxineus</name>
    <dbReference type="NCBI Taxonomy" id="746836"/>
    <lineage>
        <taxon>Eukaryota</taxon>
        <taxon>Fungi</taxon>
        <taxon>Dikarya</taxon>
        <taxon>Ascomycota</taxon>
        <taxon>Pezizomycotina</taxon>
        <taxon>Leotiomycetes</taxon>
        <taxon>Helotiales</taxon>
        <taxon>Helotiaceae</taxon>
        <taxon>Hymenoscyphus</taxon>
    </lineage>
</organism>
<dbReference type="EMBL" id="CAJVRL010000079">
    <property type="protein sequence ID" value="CAG8957499.1"/>
    <property type="molecule type" value="Genomic_DNA"/>
</dbReference>
<dbReference type="PROSITE" id="PS51183">
    <property type="entry name" value="JMJN"/>
    <property type="match status" value="1"/>
</dbReference>
<accession>A0A9N9PKT3</accession>
<feature type="compositionally biased region" description="Polar residues" evidence="7">
    <location>
        <begin position="1313"/>
        <end position="1323"/>
    </location>
</feature>
<dbReference type="InterPro" id="IPR003349">
    <property type="entry name" value="JmjN"/>
</dbReference>
<feature type="compositionally biased region" description="Polar residues" evidence="7">
    <location>
        <begin position="1548"/>
        <end position="1587"/>
    </location>
</feature>
<dbReference type="EC" id="1.14.11.66" evidence="2"/>
<feature type="compositionally biased region" description="Pro residues" evidence="7">
    <location>
        <begin position="1301"/>
        <end position="1312"/>
    </location>
</feature>
<feature type="region of interest" description="Disordered" evidence="7">
    <location>
        <begin position="1489"/>
        <end position="1597"/>
    </location>
</feature>
<evidence type="ECO:0000313" key="11">
    <source>
        <dbReference type="EMBL" id="CAG8957499.1"/>
    </source>
</evidence>
<comment type="caution">
    <text evidence="11">The sequence shown here is derived from an EMBL/GenBank/DDBJ whole genome shotgun (WGS) entry which is preliminary data.</text>
</comment>
<dbReference type="InterPro" id="IPR001965">
    <property type="entry name" value="Znf_PHD"/>
</dbReference>
<evidence type="ECO:0000256" key="5">
    <source>
        <dbReference type="ARBA" id="ARBA00022833"/>
    </source>
</evidence>
<feature type="compositionally biased region" description="Polar residues" evidence="7">
    <location>
        <begin position="1051"/>
        <end position="1133"/>
    </location>
</feature>
<feature type="region of interest" description="Disordered" evidence="7">
    <location>
        <begin position="1182"/>
        <end position="1266"/>
    </location>
</feature>
<proteinExistence type="inferred from homology"/>
<dbReference type="PANTHER" id="PTHR10694">
    <property type="entry name" value="LYSINE-SPECIFIC DEMETHYLASE"/>
    <property type="match status" value="1"/>
</dbReference>
<dbReference type="PANTHER" id="PTHR10694:SF7">
    <property type="entry name" value="[HISTONE H3]-TRIMETHYL-L-LYSINE(9) DEMETHYLASE"/>
    <property type="match status" value="1"/>
</dbReference>
<dbReference type="GO" id="GO:0008270">
    <property type="term" value="F:zinc ion binding"/>
    <property type="evidence" value="ECO:0007669"/>
    <property type="project" value="UniProtKB-KW"/>
</dbReference>
<feature type="region of interest" description="Disordered" evidence="7">
    <location>
        <begin position="911"/>
        <end position="960"/>
    </location>
</feature>
<dbReference type="SMART" id="SM00545">
    <property type="entry name" value="JmjN"/>
    <property type="match status" value="1"/>
</dbReference>
<feature type="region of interest" description="Disordered" evidence="7">
    <location>
        <begin position="982"/>
        <end position="1133"/>
    </location>
</feature>
<dbReference type="SUPFAM" id="SSF51197">
    <property type="entry name" value="Clavaminate synthase-like"/>
    <property type="match status" value="1"/>
</dbReference>
<dbReference type="SMART" id="SM00558">
    <property type="entry name" value="JmjC"/>
    <property type="match status" value="1"/>
</dbReference>
<feature type="domain" description="PHD-type" evidence="10">
    <location>
        <begin position="595"/>
        <end position="714"/>
    </location>
</feature>
<evidence type="ECO:0000259" key="9">
    <source>
        <dbReference type="PROSITE" id="PS51184"/>
    </source>
</evidence>
<evidence type="ECO:0000256" key="4">
    <source>
        <dbReference type="ARBA" id="ARBA00022771"/>
    </source>
</evidence>
<reference evidence="11" key="1">
    <citation type="submission" date="2021-07" db="EMBL/GenBank/DDBJ databases">
        <authorList>
            <person name="Durling M."/>
        </authorList>
    </citation>
    <scope>NUCLEOTIDE SEQUENCE</scope>
</reference>
<feature type="compositionally biased region" description="Low complexity" evidence="7">
    <location>
        <begin position="1209"/>
        <end position="1240"/>
    </location>
</feature>
<comment type="similarity">
    <text evidence="1">Belongs to the JHDM3 histone demethylase family.</text>
</comment>
<dbReference type="Gene3D" id="2.60.120.650">
    <property type="entry name" value="Cupin"/>
    <property type="match status" value="2"/>
</dbReference>
<dbReference type="PROSITE" id="PS51805">
    <property type="entry name" value="EPHD"/>
    <property type="match status" value="1"/>
</dbReference>
<feature type="compositionally biased region" description="Acidic residues" evidence="7">
    <location>
        <begin position="528"/>
        <end position="546"/>
    </location>
</feature>
<feature type="compositionally biased region" description="Polar residues" evidence="7">
    <location>
        <begin position="1462"/>
        <end position="1474"/>
    </location>
</feature>
<feature type="region of interest" description="Disordered" evidence="7">
    <location>
        <begin position="799"/>
        <end position="829"/>
    </location>
</feature>
<protein>
    <recommendedName>
        <fullName evidence="2">[histone H3]-trimethyl-L-lysine(9) demethylase</fullName>
        <ecNumber evidence="2">1.14.11.66</ecNumber>
    </recommendedName>
</protein>
<comment type="catalytic activity">
    <reaction evidence="6">
        <text>N(6),N(6),N(6)-trimethyl-L-lysyl(9)-[histone H3] + 2 2-oxoglutarate + 2 O2 = N(6)-methyl-L-lysyl(9)-[histone H3] + 2 formaldehyde + 2 succinate + 2 CO2</text>
        <dbReference type="Rhea" id="RHEA:60200"/>
        <dbReference type="Rhea" id="RHEA-COMP:15538"/>
        <dbReference type="Rhea" id="RHEA-COMP:15542"/>
        <dbReference type="ChEBI" id="CHEBI:15379"/>
        <dbReference type="ChEBI" id="CHEBI:16526"/>
        <dbReference type="ChEBI" id="CHEBI:16810"/>
        <dbReference type="ChEBI" id="CHEBI:16842"/>
        <dbReference type="ChEBI" id="CHEBI:30031"/>
        <dbReference type="ChEBI" id="CHEBI:61929"/>
        <dbReference type="ChEBI" id="CHEBI:61961"/>
        <dbReference type="EC" id="1.14.11.66"/>
    </reaction>
</comment>
<feature type="compositionally biased region" description="Polar residues" evidence="7">
    <location>
        <begin position="182"/>
        <end position="196"/>
    </location>
</feature>
<dbReference type="FunFam" id="2.60.120.650:FF:000024">
    <property type="entry name" value="Putative jumonji family transcription factor"/>
    <property type="match status" value="1"/>
</dbReference>
<feature type="compositionally biased region" description="Basic and acidic residues" evidence="7">
    <location>
        <begin position="169"/>
        <end position="181"/>
    </location>
</feature>
<dbReference type="OrthoDB" id="9547406at2759"/>
<dbReference type="InterPro" id="IPR055500">
    <property type="entry name" value="DUF7072"/>
</dbReference>
<dbReference type="GO" id="GO:0010468">
    <property type="term" value="P:regulation of gene expression"/>
    <property type="evidence" value="ECO:0007669"/>
    <property type="project" value="TreeGrafter"/>
</dbReference>
<gene>
    <name evidence="11" type="ORF">HYFRA_00011481</name>
</gene>
<feature type="compositionally biased region" description="Basic and acidic residues" evidence="7">
    <location>
        <begin position="937"/>
        <end position="958"/>
    </location>
</feature>
<dbReference type="GO" id="GO:0140684">
    <property type="term" value="F:histone H3K9me2/H3K9me3 demethylase activity"/>
    <property type="evidence" value="ECO:0007669"/>
    <property type="project" value="UniProtKB-EC"/>
</dbReference>
<evidence type="ECO:0000259" key="10">
    <source>
        <dbReference type="PROSITE" id="PS51805"/>
    </source>
</evidence>
<evidence type="ECO:0000259" key="8">
    <source>
        <dbReference type="PROSITE" id="PS51183"/>
    </source>
</evidence>
<dbReference type="InterPro" id="IPR013083">
    <property type="entry name" value="Znf_RING/FYVE/PHD"/>
</dbReference>
<feature type="region of interest" description="Disordered" evidence="7">
    <location>
        <begin position="524"/>
        <end position="579"/>
    </location>
</feature>